<evidence type="ECO:0000259" key="1">
    <source>
        <dbReference type="Pfam" id="PF03374"/>
    </source>
</evidence>
<dbReference type="EMBL" id="JAUSQZ010000001">
    <property type="protein sequence ID" value="MDP9829411.1"/>
    <property type="molecule type" value="Genomic_DNA"/>
</dbReference>
<dbReference type="RefSeq" id="WP_307247568.1">
    <property type="nucleotide sequence ID" value="NZ_JAUSQZ010000001.1"/>
</dbReference>
<dbReference type="Pfam" id="PF03374">
    <property type="entry name" value="ANT"/>
    <property type="match status" value="1"/>
</dbReference>
<evidence type="ECO:0000313" key="2">
    <source>
        <dbReference type="EMBL" id="MDP9829411.1"/>
    </source>
</evidence>
<dbReference type="Proteomes" id="UP001235712">
    <property type="component" value="Unassembled WGS sequence"/>
</dbReference>
<dbReference type="InterPro" id="IPR005039">
    <property type="entry name" value="Ant_C"/>
</dbReference>
<accession>A0ABT9PA36</accession>
<organism evidence="2 3">
    <name type="scientific">Kineosporia succinea</name>
    <dbReference type="NCBI Taxonomy" id="84632"/>
    <lineage>
        <taxon>Bacteria</taxon>
        <taxon>Bacillati</taxon>
        <taxon>Actinomycetota</taxon>
        <taxon>Actinomycetes</taxon>
        <taxon>Kineosporiales</taxon>
        <taxon>Kineosporiaceae</taxon>
        <taxon>Kineosporia</taxon>
    </lineage>
</organism>
<sequence length="194" mass="21212">MKDLNTRATVEGFQKWVFGEVLPSLRRGQIPTQRQPAEVDVTQVDRKALALMVIAEAEAREAAELRADVAETKAIEATAKVAALEPLAVIAQRMIAAGSDLALGDAAKALNRGGVITGRNRLMAYLRQIKWVDRTGHPYQREIENGRLAAKVGVFDHPKTGEPELSTTARVTGKGLAELHKRLMREQQGTLAVR</sequence>
<reference evidence="2 3" key="1">
    <citation type="submission" date="2023-07" db="EMBL/GenBank/DDBJ databases">
        <title>Sequencing the genomes of 1000 actinobacteria strains.</title>
        <authorList>
            <person name="Klenk H.-P."/>
        </authorList>
    </citation>
    <scope>NUCLEOTIDE SEQUENCE [LARGE SCALE GENOMIC DNA]</scope>
    <source>
        <strain evidence="2 3">DSM 44388</strain>
    </source>
</reference>
<name>A0ABT9PA36_9ACTN</name>
<comment type="caution">
    <text evidence="2">The sequence shown here is derived from an EMBL/GenBank/DDBJ whole genome shotgun (WGS) entry which is preliminary data.</text>
</comment>
<gene>
    <name evidence="2" type="ORF">J2S57_005160</name>
</gene>
<evidence type="ECO:0000313" key="3">
    <source>
        <dbReference type="Proteomes" id="UP001235712"/>
    </source>
</evidence>
<proteinExistence type="predicted"/>
<feature type="domain" description="Antirepressor protein C-terminal" evidence="1">
    <location>
        <begin position="79"/>
        <end position="184"/>
    </location>
</feature>
<protein>
    <recommendedName>
        <fullName evidence="1">Antirepressor protein C-terminal domain-containing protein</fullName>
    </recommendedName>
</protein>
<keyword evidence="3" id="KW-1185">Reference proteome</keyword>